<evidence type="ECO:0000256" key="1">
    <source>
        <dbReference type="SAM" id="SignalP"/>
    </source>
</evidence>
<feature type="chain" id="PRO_5011554361" description="Lipoprotein" evidence="1">
    <location>
        <begin position="23"/>
        <end position="187"/>
    </location>
</feature>
<name>A0A1H9HX25_9GAMM</name>
<evidence type="ECO:0008006" key="4">
    <source>
        <dbReference type="Google" id="ProtNLM"/>
    </source>
</evidence>
<feature type="signal peptide" evidence="1">
    <location>
        <begin position="1"/>
        <end position="22"/>
    </location>
</feature>
<dbReference type="RefSeq" id="WP_091358075.1">
    <property type="nucleotide sequence ID" value="NZ_AP025284.1"/>
</dbReference>
<reference evidence="3" key="1">
    <citation type="submission" date="2016-10" db="EMBL/GenBank/DDBJ databases">
        <authorList>
            <person name="Varghese N."/>
            <person name="Submissions S."/>
        </authorList>
    </citation>
    <scope>NUCLEOTIDE SEQUENCE [LARGE SCALE GENOMIC DNA]</scope>
    <source>
        <strain evidence="3">DSM 18887</strain>
    </source>
</reference>
<dbReference type="EMBL" id="FOGB01000006">
    <property type="protein sequence ID" value="SEQ66870.1"/>
    <property type="molecule type" value="Genomic_DNA"/>
</dbReference>
<keyword evidence="1" id="KW-0732">Signal</keyword>
<protein>
    <recommendedName>
        <fullName evidence="4">Lipoprotein</fullName>
    </recommendedName>
</protein>
<dbReference type="STRING" id="355243.SAMN03080615_02278"/>
<evidence type="ECO:0000313" key="3">
    <source>
        <dbReference type="Proteomes" id="UP000198749"/>
    </source>
</evidence>
<gene>
    <name evidence="2" type="ORF">SAMN03080615_02278</name>
</gene>
<accession>A0A1H9HX25</accession>
<organism evidence="2 3">
    <name type="scientific">Amphritea atlantica</name>
    <dbReference type="NCBI Taxonomy" id="355243"/>
    <lineage>
        <taxon>Bacteria</taxon>
        <taxon>Pseudomonadati</taxon>
        <taxon>Pseudomonadota</taxon>
        <taxon>Gammaproteobacteria</taxon>
        <taxon>Oceanospirillales</taxon>
        <taxon>Oceanospirillaceae</taxon>
        <taxon>Amphritea</taxon>
    </lineage>
</organism>
<keyword evidence="3" id="KW-1185">Reference proteome</keyword>
<sequence length="187" mass="20780">MIRLRYCLILLLTLVTAGCASFKAPVYSPDYQVLDSLKNKPLVSVSVAPVEPKDPEAKVNKISLRAASLSTEQGTFSAYFEQSMIQDLTEMGIYQPSSNVQIKATLIENDIDISSFSKGYGKMVVDLEIHKSSVLTFSKQYTGLTQFESSFAGAVAIPKAQSEYPYLVRELLKQIYSDPEFIKELSK</sequence>
<proteinExistence type="predicted"/>
<dbReference type="PROSITE" id="PS51257">
    <property type="entry name" value="PROKAR_LIPOPROTEIN"/>
    <property type="match status" value="1"/>
</dbReference>
<dbReference type="AlphaFoldDB" id="A0A1H9HX25"/>
<dbReference type="OrthoDB" id="7596528at2"/>
<dbReference type="Proteomes" id="UP000198749">
    <property type="component" value="Unassembled WGS sequence"/>
</dbReference>
<evidence type="ECO:0000313" key="2">
    <source>
        <dbReference type="EMBL" id="SEQ66870.1"/>
    </source>
</evidence>